<dbReference type="EMBL" id="LAZR01065909">
    <property type="protein sequence ID" value="KKK54614.1"/>
    <property type="molecule type" value="Genomic_DNA"/>
</dbReference>
<comment type="caution">
    <text evidence="1">The sequence shown here is derived from an EMBL/GenBank/DDBJ whole genome shotgun (WGS) entry which is preliminary data.</text>
</comment>
<sequence>MAVLGVDISTRKIAFVFVGDDEAAAWQDEREVKGKLAADRFTELVRYTSYVLNTW</sequence>
<protein>
    <submittedName>
        <fullName evidence="1">Uncharacterized protein</fullName>
    </submittedName>
</protein>
<proteinExistence type="predicted"/>
<organism evidence="1">
    <name type="scientific">marine sediment metagenome</name>
    <dbReference type="NCBI Taxonomy" id="412755"/>
    <lineage>
        <taxon>unclassified sequences</taxon>
        <taxon>metagenomes</taxon>
        <taxon>ecological metagenomes</taxon>
    </lineage>
</organism>
<gene>
    <name evidence="1" type="ORF">LCGC14_3082930</name>
</gene>
<name>A0A0F8YKC3_9ZZZZ</name>
<evidence type="ECO:0000313" key="1">
    <source>
        <dbReference type="EMBL" id="KKK54614.1"/>
    </source>
</evidence>
<dbReference type="AlphaFoldDB" id="A0A0F8YKC3"/>
<reference evidence="1" key="1">
    <citation type="journal article" date="2015" name="Nature">
        <title>Complex archaea that bridge the gap between prokaryotes and eukaryotes.</title>
        <authorList>
            <person name="Spang A."/>
            <person name="Saw J.H."/>
            <person name="Jorgensen S.L."/>
            <person name="Zaremba-Niedzwiedzka K."/>
            <person name="Martijn J."/>
            <person name="Lind A.E."/>
            <person name="van Eijk R."/>
            <person name="Schleper C."/>
            <person name="Guy L."/>
            <person name="Ettema T.J."/>
        </authorList>
    </citation>
    <scope>NUCLEOTIDE SEQUENCE</scope>
</reference>
<accession>A0A0F8YKC3</accession>